<accession>A0AAD8JMN8</accession>
<keyword evidence="3" id="KW-1185">Reference proteome</keyword>
<reference evidence="2" key="1">
    <citation type="journal article" date="2023" name="bioRxiv">
        <title>Improved chromosome-level genome assembly for marigold (Tagetes erecta).</title>
        <authorList>
            <person name="Jiang F."/>
            <person name="Yuan L."/>
            <person name="Wang S."/>
            <person name="Wang H."/>
            <person name="Xu D."/>
            <person name="Wang A."/>
            <person name="Fan W."/>
        </authorList>
    </citation>
    <scope>NUCLEOTIDE SEQUENCE</scope>
    <source>
        <strain evidence="2">WSJ</strain>
        <tissue evidence="2">Leaf</tissue>
    </source>
</reference>
<gene>
    <name evidence="2" type="ORF">QVD17_38944</name>
</gene>
<dbReference type="PANTHER" id="PTHR45733">
    <property type="entry name" value="FORMIN-J"/>
    <property type="match status" value="1"/>
</dbReference>
<dbReference type="InterPro" id="IPR042201">
    <property type="entry name" value="FH2_Formin_sf"/>
</dbReference>
<organism evidence="2 3">
    <name type="scientific">Tagetes erecta</name>
    <name type="common">African marigold</name>
    <dbReference type="NCBI Taxonomy" id="13708"/>
    <lineage>
        <taxon>Eukaryota</taxon>
        <taxon>Viridiplantae</taxon>
        <taxon>Streptophyta</taxon>
        <taxon>Embryophyta</taxon>
        <taxon>Tracheophyta</taxon>
        <taxon>Spermatophyta</taxon>
        <taxon>Magnoliopsida</taxon>
        <taxon>eudicotyledons</taxon>
        <taxon>Gunneridae</taxon>
        <taxon>Pentapetalae</taxon>
        <taxon>asterids</taxon>
        <taxon>campanulids</taxon>
        <taxon>Asterales</taxon>
        <taxon>Asteraceae</taxon>
        <taxon>Asteroideae</taxon>
        <taxon>Heliantheae alliance</taxon>
        <taxon>Tageteae</taxon>
        <taxon>Tagetes</taxon>
    </lineage>
</organism>
<proteinExistence type="predicted"/>
<evidence type="ECO:0000256" key="1">
    <source>
        <dbReference type="SAM" id="MobiDB-lite"/>
    </source>
</evidence>
<comment type="caution">
    <text evidence="2">The sequence shown here is derived from an EMBL/GenBank/DDBJ whole genome shotgun (WGS) entry which is preliminary data.</text>
</comment>
<dbReference type="AlphaFoldDB" id="A0AAD8JMN8"/>
<dbReference type="InterPro" id="IPR051144">
    <property type="entry name" value="Formin_homology_domain"/>
</dbReference>
<dbReference type="Proteomes" id="UP001229421">
    <property type="component" value="Unassembled WGS sequence"/>
</dbReference>
<dbReference type="EMBL" id="JAUHHV010000011">
    <property type="protein sequence ID" value="KAK1407330.1"/>
    <property type="molecule type" value="Genomic_DNA"/>
</dbReference>
<evidence type="ECO:0000313" key="2">
    <source>
        <dbReference type="EMBL" id="KAK1407330.1"/>
    </source>
</evidence>
<protein>
    <submittedName>
        <fullName evidence="2">Uncharacterized protein</fullName>
    </submittedName>
</protein>
<feature type="region of interest" description="Disordered" evidence="1">
    <location>
        <begin position="1"/>
        <end position="60"/>
    </location>
</feature>
<name>A0AAD8JMN8_TARER</name>
<dbReference type="SUPFAM" id="SSF101447">
    <property type="entry name" value="Formin homology 2 domain (FH2 domain)"/>
    <property type="match status" value="1"/>
</dbReference>
<evidence type="ECO:0000313" key="3">
    <source>
        <dbReference type="Proteomes" id="UP001229421"/>
    </source>
</evidence>
<sequence>MHGGASRPPPMEEHLDFRPSPGAHGSCAPLGGSSPPPDGQGDGASLPGRSGDEPDIECGREGCQMTKSKLKPLHWRKVSRALQGSLWEELQRQGPPELDVAELETLFSNRTPNTSTGCLAAVLTIDDKLVDVQGREVSIGDQYVGENEGSIKPFVH</sequence>
<dbReference type="PANTHER" id="PTHR45733:SF28">
    <property type="entry name" value="FORMIN-LIKE PROTEIN"/>
    <property type="match status" value="1"/>
</dbReference>
<dbReference type="Gene3D" id="1.20.58.2220">
    <property type="entry name" value="Formin, FH2 domain"/>
    <property type="match status" value="1"/>
</dbReference>